<comment type="catalytic activity">
    <reaction evidence="3 4">
        <text>N-[(R)-4-phosphopantothenoyl]-L-cysteine + H(+) = (R)-4'-phosphopantetheine + CO2</text>
        <dbReference type="Rhea" id="RHEA:16793"/>
        <dbReference type="ChEBI" id="CHEBI:15378"/>
        <dbReference type="ChEBI" id="CHEBI:16526"/>
        <dbReference type="ChEBI" id="CHEBI:59458"/>
        <dbReference type="ChEBI" id="CHEBI:61723"/>
        <dbReference type="EC" id="4.1.1.36"/>
    </reaction>
</comment>
<dbReference type="EC" id="6.3.2.5" evidence="3"/>
<comment type="pathway">
    <text evidence="3 4">Cofactor biosynthesis; coenzyme A biosynthesis; CoA from (R)-pantothenate: step 3/5.</text>
</comment>
<dbReference type="NCBIfam" id="TIGR00521">
    <property type="entry name" value="coaBC_dfp"/>
    <property type="match status" value="1"/>
</dbReference>
<dbReference type="InterPro" id="IPR005252">
    <property type="entry name" value="CoaBC"/>
</dbReference>
<evidence type="ECO:0000313" key="7">
    <source>
        <dbReference type="EMBL" id="GGG98913.1"/>
    </source>
</evidence>
<dbReference type="HAMAP" id="MF_02225">
    <property type="entry name" value="CoaBC"/>
    <property type="match status" value="1"/>
</dbReference>
<dbReference type="Pfam" id="PF04127">
    <property type="entry name" value="DFP"/>
    <property type="match status" value="1"/>
</dbReference>
<evidence type="ECO:0000259" key="6">
    <source>
        <dbReference type="Pfam" id="PF04127"/>
    </source>
</evidence>
<name>A0A917MDH3_9SPHI</name>
<protein>
    <recommendedName>
        <fullName evidence="3">Coenzyme A biosynthesis bifunctional protein CoaBC</fullName>
    </recommendedName>
    <alternativeName>
        <fullName evidence="3">DNA/pantothenate metabolism flavoprotein</fullName>
    </alternativeName>
    <alternativeName>
        <fullName evidence="3">Phosphopantothenoylcysteine synthetase/decarboxylase</fullName>
        <shortName evidence="3">PPCS-PPCDC</shortName>
    </alternativeName>
    <domain>
        <recommendedName>
            <fullName evidence="3">Phosphopantothenoylcysteine decarboxylase</fullName>
            <shortName evidence="3">PPC decarboxylase</shortName>
            <shortName evidence="3">PPC-DC</shortName>
            <ecNumber evidence="3">4.1.1.36</ecNumber>
        </recommendedName>
        <alternativeName>
            <fullName evidence="3">CoaC</fullName>
        </alternativeName>
    </domain>
    <domain>
        <recommendedName>
            <fullName evidence="3">Phosphopantothenate--cysteine ligase</fullName>
            <ecNumber evidence="3">6.3.2.5</ecNumber>
        </recommendedName>
        <alternativeName>
            <fullName evidence="3">CoaB</fullName>
        </alternativeName>
        <alternativeName>
            <fullName evidence="3">Phosphopantothenoylcysteine synthetase</fullName>
            <shortName evidence="3">PPC synthetase</shortName>
            <shortName evidence="3">PPC-S</shortName>
        </alternativeName>
    </domain>
</protein>
<feature type="binding site" evidence="3">
    <location>
        <position position="289"/>
    </location>
    <ligand>
        <name>CTP</name>
        <dbReference type="ChEBI" id="CHEBI:37563"/>
    </ligand>
</feature>
<evidence type="ECO:0000313" key="8">
    <source>
        <dbReference type="Proteomes" id="UP000660862"/>
    </source>
</evidence>
<keyword evidence="3 4" id="KW-0436">Ligase</keyword>
<dbReference type="PANTHER" id="PTHR14359:SF6">
    <property type="entry name" value="PHOSPHOPANTOTHENOYLCYSTEINE DECARBOXYLASE"/>
    <property type="match status" value="1"/>
</dbReference>
<dbReference type="GO" id="GO:0010181">
    <property type="term" value="F:FMN binding"/>
    <property type="evidence" value="ECO:0007669"/>
    <property type="project" value="UniProtKB-UniRule"/>
</dbReference>
<dbReference type="Proteomes" id="UP000660862">
    <property type="component" value="Unassembled WGS sequence"/>
</dbReference>
<dbReference type="GO" id="GO:0046872">
    <property type="term" value="F:metal ion binding"/>
    <property type="evidence" value="ECO:0007669"/>
    <property type="project" value="UniProtKB-KW"/>
</dbReference>
<reference evidence="7" key="1">
    <citation type="journal article" date="2014" name="Int. J. Syst. Evol. Microbiol.">
        <title>Complete genome sequence of Corynebacterium casei LMG S-19264T (=DSM 44701T), isolated from a smear-ripened cheese.</title>
        <authorList>
            <consortium name="US DOE Joint Genome Institute (JGI-PGF)"/>
            <person name="Walter F."/>
            <person name="Albersmeier A."/>
            <person name="Kalinowski J."/>
            <person name="Ruckert C."/>
        </authorList>
    </citation>
    <scope>NUCLEOTIDE SEQUENCE</scope>
    <source>
        <strain evidence="7">CGMCC 1.12195</strain>
    </source>
</reference>
<dbReference type="InterPro" id="IPR003382">
    <property type="entry name" value="Flavoprotein"/>
</dbReference>
<feature type="region of interest" description="Phosphopantothenate--cysteine ligase" evidence="3">
    <location>
        <begin position="191"/>
        <end position="401"/>
    </location>
</feature>
<dbReference type="Gene3D" id="3.40.50.1950">
    <property type="entry name" value="Flavin prenyltransferase-like"/>
    <property type="match status" value="1"/>
</dbReference>
<sequence>MGIRGKHVLLGVCGGIAAYKSAHLTRLLVKAGAKVQVVMTPDAKNFITPLTLSTLSGNPVRVDYFDPASGEWNNHVHLALAADAIVVAPASANTLAKFSHGLCDNLLCAVYLSAKSPVFLAPAMDLDMWKHESTQSNIARLKSFGNHIIPPGDGELASGLTGTGRLAEPEEILAVLHTFFSTALPLSGKRALVTAGPTYEAIDPVRYIGNHSSGKMGYAIASRLADLGADVTLVSGPTVLSTPAGVKSVSVTSAAEMLDACLANFAETDITVMSAAVADYKPKVAAERKIKKNEGQGFTIELVKTTDILTTLGQRKRAEQILVGFALETHDEQIHAVEKLQKKNLDFIVLNSMRDEGAGFAGDTNKITIIDQKRNIESFELKSKAEVARDICTRIIALVQS</sequence>
<comment type="similarity">
    <text evidence="3 4">In the C-terminal section; belongs to the PPC synthetase family.</text>
</comment>
<dbReference type="InterPro" id="IPR036551">
    <property type="entry name" value="Flavin_trans-like"/>
</dbReference>
<dbReference type="AlphaFoldDB" id="A0A917MDH3"/>
<evidence type="ECO:0000256" key="2">
    <source>
        <dbReference type="ARBA" id="ARBA00023239"/>
    </source>
</evidence>
<comment type="cofactor">
    <cofactor evidence="3">
        <name>FMN</name>
        <dbReference type="ChEBI" id="CHEBI:58210"/>
    </cofactor>
    <text evidence="3">Binds 1 FMN per subunit.</text>
</comment>
<dbReference type="EMBL" id="BMER01000005">
    <property type="protein sequence ID" value="GGG98913.1"/>
    <property type="molecule type" value="Genomic_DNA"/>
</dbReference>
<dbReference type="GO" id="GO:0004633">
    <property type="term" value="F:phosphopantothenoylcysteine decarboxylase activity"/>
    <property type="evidence" value="ECO:0007669"/>
    <property type="project" value="UniProtKB-UniRule"/>
</dbReference>
<feature type="binding site" evidence="3">
    <location>
        <position position="343"/>
    </location>
    <ligand>
        <name>CTP</name>
        <dbReference type="ChEBI" id="CHEBI:37563"/>
    </ligand>
</feature>
<dbReference type="SUPFAM" id="SSF102645">
    <property type="entry name" value="CoaB-like"/>
    <property type="match status" value="1"/>
</dbReference>
<comment type="cofactor">
    <cofactor evidence="3">
        <name>Mg(2+)</name>
        <dbReference type="ChEBI" id="CHEBI:18420"/>
    </cofactor>
</comment>
<dbReference type="PANTHER" id="PTHR14359">
    <property type="entry name" value="HOMO-OLIGOMERIC FLAVIN CONTAINING CYS DECARBOXYLASE FAMILY"/>
    <property type="match status" value="1"/>
</dbReference>
<reference evidence="7" key="2">
    <citation type="submission" date="2020-09" db="EMBL/GenBank/DDBJ databases">
        <authorList>
            <person name="Sun Q."/>
            <person name="Zhou Y."/>
        </authorList>
    </citation>
    <scope>NUCLEOTIDE SEQUENCE</scope>
    <source>
        <strain evidence="7">CGMCC 1.12195</strain>
    </source>
</reference>
<comment type="caution">
    <text evidence="7">The sequence shown here is derived from an EMBL/GenBank/DDBJ whole genome shotgun (WGS) entry which is preliminary data.</text>
</comment>
<feature type="domain" description="Flavoprotein" evidence="5">
    <location>
        <begin position="6"/>
        <end position="174"/>
    </location>
</feature>
<dbReference type="RefSeq" id="WP_188507705.1">
    <property type="nucleotide sequence ID" value="NZ_BMER01000005.1"/>
</dbReference>
<comment type="catalytic activity">
    <reaction evidence="3 4">
        <text>(R)-4'-phosphopantothenate + L-cysteine + CTP = N-[(R)-4-phosphopantothenoyl]-L-cysteine + CMP + diphosphate + H(+)</text>
        <dbReference type="Rhea" id="RHEA:19397"/>
        <dbReference type="ChEBI" id="CHEBI:10986"/>
        <dbReference type="ChEBI" id="CHEBI:15378"/>
        <dbReference type="ChEBI" id="CHEBI:33019"/>
        <dbReference type="ChEBI" id="CHEBI:35235"/>
        <dbReference type="ChEBI" id="CHEBI:37563"/>
        <dbReference type="ChEBI" id="CHEBI:59458"/>
        <dbReference type="ChEBI" id="CHEBI:60377"/>
        <dbReference type="EC" id="6.3.2.5"/>
    </reaction>
</comment>
<dbReference type="InterPro" id="IPR007085">
    <property type="entry name" value="DNA/pantothenate-metab_flavo_C"/>
</dbReference>
<comment type="pathway">
    <text evidence="3 4">Cofactor biosynthesis; coenzyme A biosynthesis; CoA from (R)-pantothenate: step 2/5.</text>
</comment>
<dbReference type="SUPFAM" id="SSF52507">
    <property type="entry name" value="Homo-oligomeric flavin-containing Cys decarboxylases, HFCD"/>
    <property type="match status" value="1"/>
</dbReference>
<dbReference type="EC" id="4.1.1.36" evidence="3"/>
<dbReference type="GO" id="GO:0015941">
    <property type="term" value="P:pantothenate catabolic process"/>
    <property type="evidence" value="ECO:0007669"/>
    <property type="project" value="InterPro"/>
</dbReference>
<keyword evidence="3" id="KW-0511">Multifunctional enzyme</keyword>
<dbReference type="Pfam" id="PF02441">
    <property type="entry name" value="Flavoprotein"/>
    <property type="match status" value="1"/>
</dbReference>
<dbReference type="GO" id="GO:0071513">
    <property type="term" value="C:phosphopantothenoylcysteine decarboxylase complex"/>
    <property type="evidence" value="ECO:0007669"/>
    <property type="project" value="TreeGrafter"/>
</dbReference>
<evidence type="ECO:0000256" key="3">
    <source>
        <dbReference type="HAMAP-Rule" id="MF_02225"/>
    </source>
</evidence>
<keyword evidence="1 3" id="KW-0210">Decarboxylase</keyword>
<comment type="function">
    <text evidence="4">Catalyzes two steps in the biosynthesis of coenzyme A. In the first step cysteine is conjugated to 4'-phosphopantothenate to form 4-phosphopantothenoylcysteine, in the latter compound is decarboxylated to form 4'-phosphopantotheine.</text>
</comment>
<feature type="binding site" evidence="3">
    <location>
        <position position="339"/>
    </location>
    <ligand>
        <name>CTP</name>
        <dbReference type="ChEBI" id="CHEBI:37563"/>
    </ligand>
</feature>
<dbReference type="InterPro" id="IPR035929">
    <property type="entry name" value="CoaB-like_sf"/>
</dbReference>
<keyword evidence="3 4" id="KW-0288">FMN</keyword>
<proteinExistence type="inferred from homology"/>
<organism evidence="7 8">
    <name type="scientific">Parapedobacter pyrenivorans</name>
    <dbReference type="NCBI Taxonomy" id="1305674"/>
    <lineage>
        <taxon>Bacteria</taxon>
        <taxon>Pseudomonadati</taxon>
        <taxon>Bacteroidota</taxon>
        <taxon>Sphingobacteriia</taxon>
        <taxon>Sphingobacteriales</taxon>
        <taxon>Sphingobacteriaceae</taxon>
        <taxon>Parapedobacter</taxon>
    </lineage>
</organism>
<comment type="function">
    <text evidence="3">Catalyzes two sequential steps in the biosynthesis of coenzyme A. In the first step cysteine is conjugated to 4'-phosphopantothenate to form 4-phosphopantothenoylcysteine. In the second step the latter compound is decarboxylated to form 4'-phosphopantotheine.</text>
</comment>
<feature type="binding site" evidence="3">
    <location>
        <position position="325"/>
    </location>
    <ligand>
        <name>CTP</name>
        <dbReference type="ChEBI" id="CHEBI:37563"/>
    </ligand>
</feature>
<feature type="domain" description="DNA/pantothenate metabolism flavoprotein C-terminal" evidence="6">
    <location>
        <begin position="186"/>
        <end position="397"/>
    </location>
</feature>
<feature type="binding site" evidence="3">
    <location>
        <position position="279"/>
    </location>
    <ligand>
        <name>CTP</name>
        <dbReference type="ChEBI" id="CHEBI:37563"/>
    </ligand>
</feature>
<dbReference type="GO" id="GO:0004632">
    <property type="term" value="F:phosphopantothenate--cysteine ligase activity"/>
    <property type="evidence" value="ECO:0007669"/>
    <property type="project" value="UniProtKB-UniRule"/>
</dbReference>
<keyword evidence="3" id="KW-0460">Magnesium</keyword>
<feature type="region of interest" description="Phosphopantothenoylcysteine decarboxylase" evidence="3">
    <location>
        <begin position="1"/>
        <end position="190"/>
    </location>
</feature>
<keyword evidence="3" id="KW-0479">Metal-binding</keyword>
<evidence type="ECO:0000256" key="1">
    <source>
        <dbReference type="ARBA" id="ARBA00022793"/>
    </source>
</evidence>
<comment type="similarity">
    <text evidence="3 4">In the N-terminal section; belongs to the HFCD (homo-oligomeric flavin containing Cys decarboxylase) superfamily.</text>
</comment>
<evidence type="ECO:0000256" key="4">
    <source>
        <dbReference type="RuleBase" id="RU364078"/>
    </source>
</evidence>
<comment type="caution">
    <text evidence="3">Lacks conserved residue(s) required for the propagation of feature annotation.</text>
</comment>
<dbReference type="GO" id="GO:0015937">
    <property type="term" value="P:coenzyme A biosynthetic process"/>
    <property type="evidence" value="ECO:0007669"/>
    <property type="project" value="UniProtKB-UniRule"/>
</dbReference>
<keyword evidence="3 4" id="KW-0285">Flavoprotein</keyword>
<evidence type="ECO:0000259" key="5">
    <source>
        <dbReference type="Pfam" id="PF02441"/>
    </source>
</evidence>
<keyword evidence="2 3" id="KW-0456">Lyase</keyword>
<gene>
    <name evidence="3 7" type="primary">coaBC</name>
    <name evidence="7" type="ORF">GCM10007415_38190</name>
</gene>
<keyword evidence="8" id="KW-1185">Reference proteome</keyword>
<dbReference type="Gene3D" id="3.40.50.10300">
    <property type="entry name" value="CoaB-like"/>
    <property type="match status" value="1"/>
</dbReference>
<accession>A0A917MDH3</accession>